<dbReference type="EMBL" id="JACWMS010000002">
    <property type="protein sequence ID" value="MBD1320250.1"/>
    <property type="molecule type" value="Genomic_DNA"/>
</dbReference>
<organism evidence="2 3">
    <name type="scientific">Gordonia hankookensis</name>
    <dbReference type="NCBI Taxonomy" id="589403"/>
    <lineage>
        <taxon>Bacteria</taxon>
        <taxon>Bacillati</taxon>
        <taxon>Actinomycetota</taxon>
        <taxon>Actinomycetes</taxon>
        <taxon>Mycobacteriales</taxon>
        <taxon>Gordoniaceae</taxon>
        <taxon>Gordonia</taxon>
    </lineage>
</organism>
<accession>A0ABR7WC98</accession>
<evidence type="ECO:0000256" key="1">
    <source>
        <dbReference type="SAM" id="MobiDB-lite"/>
    </source>
</evidence>
<dbReference type="CDD" id="cd00586">
    <property type="entry name" value="4HBT"/>
    <property type="match status" value="1"/>
</dbReference>
<evidence type="ECO:0000313" key="2">
    <source>
        <dbReference type="EMBL" id="MBD1320250.1"/>
    </source>
</evidence>
<dbReference type="InterPro" id="IPR029069">
    <property type="entry name" value="HotDog_dom_sf"/>
</dbReference>
<dbReference type="Pfam" id="PF13279">
    <property type="entry name" value="4HBT_2"/>
    <property type="match status" value="1"/>
</dbReference>
<proteinExistence type="predicted"/>
<dbReference type="RefSeq" id="WP_190266961.1">
    <property type="nucleotide sequence ID" value="NZ_BAABAD010000004.1"/>
</dbReference>
<protein>
    <submittedName>
        <fullName evidence="2">Thioesterase family protein</fullName>
    </submittedName>
</protein>
<keyword evidence="3" id="KW-1185">Reference proteome</keyword>
<dbReference type="InterPro" id="IPR050563">
    <property type="entry name" value="4-hydroxybenzoyl-CoA_TE"/>
</dbReference>
<dbReference type="PANTHER" id="PTHR31793">
    <property type="entry name" value="4-HYDROXYBENZOYL-COA THIOESTERASE FAMILY MEMBER"/>
    <property type="match status" value="1"/>
</dbReference>
<evidence type="ECO:0000313" key="3">
    <source>
        <dbReference type="Proteomes" id="UP000602395"/>
    </source>
</evidence>
<gene>
    <name evidence="2" type="ORF">IDF66_11705</name>
</gene>
<name>A0ABR7WC98_9ACTN</name>
<reference evidence="2 3" key="1">
    <citation type="submission" date="2020-09" db="EMBL/GenBank/DDBJ databases">
        <title>Novel species in genus Gordonia.</title>
        <authorList>
            <person name="Zhang G."/>
        </authorList>
    </citation>
    <scope>NUCLEOTIDE SEQUENCE [LARGE SCALE GENOMIC DNA]</scope>
    <source>
        <strain evidence="2 3">ON-33</strain>
    </source>
</reference>
<dbReference type="Gene3D" id="3.10.129.10">
    <property type="entry name" value="Hotdog Thioesterase"/>
    <property type="match status" value="1"/>
</dbReference>
<sequence length="204" mass="21163">MTPAPDDPDGTAAETGAGLGPGGFAFVAEVGVRWSDMDAFGHINHARMVTLMEEARIEWLLSAGAGSDASGPNGAGAGSDASGPNGAGAGSEASGPNGPSAGSEASGPSDSYAALIMSAMIVHVEIRYQRQLRHEDSPLRVGMWIKGSRSVDFTIGYEIRASGDEPSAKAACVASTQMAVVDIEAHTLRRLTPMEKQYLRSWSR</sequence>
<dbReference type="Proteomes" id="UP000602395">
    <property type="component" value="Unassembled WGS sequence"/>
</dbReference>
<comment type="caution">
    <text evidence="2">The sequence shown here is derived from an EMBL/GenBank/DDBJ whole genome shotgun (WGS) entry which is preliminary data.</text>
</comment>
<dbReference type="SUPFAM" id="SSF54637">
    <property type="entry name" value="Thioesterase/thiol ester dehydrase-isomerase"/>
    <property type="match status" value="1"/>
</dbReference>
<feature type="region of interest" description="Disordered" evidence="1">
    <location>
        <begin position="68"/>
        <end position="107"/>
    </location>
</feature>
<dbReference type="PANTHER" id="PTHR31793:SF24">
    <property type="entry name" value="LONG-CHAIN ACYL-COA THIOESTERASE FADM"/>
    <property type="match status" value="1"/>
</dbReference>